<comment type="subcellular location">
    <subcellularLocation>
        <location evidence="1">Cell inner membrane</location>
    </subcellularLocation>
</comment>
<keyword evidence="9" id="KW-0732">Signal</keyword>
<dbReference type="Pfam" id="PF13379">
    <property type="entry name" value="NMT1_2"/>
    <property type="match status" value="1"/>
</dbReference>
<proteinExistence type="inferred from homology"/>
<dbReference type="CDD" id="cd13553">
    <property type="entry name" value="PBP2_NrtA_CpmA_like"/>
    <property type="match status" value="1"/>
</dbReference>
<dbReference type="OrthoDB" id="570524at2"/>
<dbReference type="PANTHER" id="PTHR30024:SF43">
    <property type="entry name" value="BLL4572 PROTEIN"/>
    <property type="match status" value="1"/>
</dbReference>
<evidence type="ECO:0000256" key="1">
    <source>
        <dbReference type="ARBA" id="ARBA00004533"/>
    </source>
</evidence>
<keyword evidence="6" id="KW-0472">Membrane</keyword>
<dbReference type="InterPro" id="IPR044527">
    <property type="entry name" value="NrtA/CpmA_ABC-bd_dom"/>
</dbReference>
<dbReference type="PROSITE" id="PS51257">
    <property type="entry name" value="PROKAR_LIPOPROTEIN"/>
    <property type="match status" value="1"/>
</dbReference>
<dbReference type="PANTHER" id="PTHR30024">
    <property type="entry name" value="ALIPHATIC SULFONATES-BINDING PROTEIN-RELATED"/>
    <property type="match status" value="1"/>
</dbReference>
<feature type="chain" id="PRO_5039331266" evidence="9">
    <location>
        <begin position="26"/>
        <end position="326"/>
    </location>
</feature>
<keyword evidence="3" id="KW-0813">Transport</keyword>
<dbReference type="InterPro" id="IPR001638">
    <property type="entry name" value="Solute-binding_3/MltF_N"/>
</dbReference>
<feature type="signal peptide" evidence="9">
    <location>
        <begin position="1"/>
        <end position="25"/>
    </location>
</feature>
<evidence type="ECO:0000256" key="5">
    <source>
        <dbReference type="ARBA" id="ARBA00022519"/>
    </source>
</evidence>
<keyword evidence="7" id="KW-0564">Palmitate</keyword>
<keyword evidence="5" id="KW-0997">Cell inner membrane</keyword>
<dbReference type="SUPFAM" id="SSF53850">
    <property type="entry name" value="Periplasmic binding protein-like II"/>
    <property type="match status" value="1"/>
</dbReference>
<evidence type="ECO:0000313" key="12">
    <source>
        <dbReference type="Proteomes" id="UP000076476"/>
    </source>
</evidence>
<evidence type="ECO:0000256" key="4">
    <source>
        <dbReference type="ARBA" id="ARBA00022475"/>
    </source>
</evidence>
<evidence type="ECO:0000313" key="11">
    <source>
        <dbReference type="EMBL" id="KZN97537.1"/>
    </source>
</evidence>
<feature type="domain" description="Solute-binding protein family 3/N-terminal" evidence="10">
    <location>
        <begin position="42"/>
        <end position="269"/>
    </location>
</feature>
<dbReference type="SMART" id="SM00062">
    <property type="entry name" value="PBPb"/>
    <property type="match status" value="1"/>
</dbReference>
<keyword evidence="12" id="KW-1185">Reference proteome</keyword>
<reference evidence="11 12" key="1">
    <citation type="submission" date="2016-04" db="EMBL/GenBank/DDBJ databases">
        <title>Draft genome sequence of Aeribacillus pallidus 8m3 from petroleum reservoir.</title>
        <authorList>
            <person name="Poltaraus A.B."/>
            <person name="Nazina T.N."/>
            <person name="Tourova T.P."/>
            <person name="Malakho S.M."/>
            <person name="Korshunova A.V."/>
            <person name="Sokolova D.S."/>
        </authorList>
    </citation>
    <scope>NUCLEOTIDE SEQUENCE [LARGE SCALE GENOMIC DNA]</scope>
    <source>
        <strain evidence="11 12">8m3</strain>
    </source>
</reference>
<evidence type="ECO:0000256" key="7">
    <source>
        <dbReference type="ARBA" id="ARBA00023139"/>
    </source>
</evidence>
<keyword evidence="8" id="KW-0449">Lipoprotein</keyword>
<organism evidence="11 12">
    <name type="scientific">Aeribacillus pallidus</name>
    <dbReference type="NCBI Taxonomy" id="33936"/>
    <lineage>
        <taxon>Bacteria</taxon>
        <taxon>Bacillati</taxon>
        <taxon>Bacillota</taxon>
        <taxon>Bacilli</taxon>
        <taxon>Bacillales</taxon>
        <taxon>Bacillaceae</taxon>
        <taxon>Aeribacillus</taxon>
    </lineage>
</organism>
<dbReference type="Proteomes" id="UP000076476">
    <property type="component" value="Unassembled WGS sequence"/>
</dbReference>
<evidence type="ECO:0000256" key="3">
    <source>
        <dbReference type="ARBA" id="ARBA00022448"/>
    </source>
</evidence>
<evidence type="ECO:0000256" key="8">
    <source>
        <dbReference type="ARBA" id="ARBA00023288"/>
    </source>
</evidence>
<sequence>MKRIIQSGLILLVISVLLLTMAACGANGSDNTSESGKDGKRTIKIGYLPITHAVPLFIEKELEKYEKFNLELVKFGSWPELVDALNTGNIDGASMLVTLAMKAKEQGIDLKAVALGHRDGNVLVVANDINSVKDLKGKNFAIPHKFSTHNILLYQMLKQNGLKYDDVKAVEMPPAEMPAALSEGRIAGYVVAEPFGAASVSIGKGKVLFQDNEIWQNSIDCALVLRGEFIEKEKEIAQDFVNYYLKAGEVAEHKDEQTIEMSSKYMKADKEVMDLSFKWIAYDDLIIHEKDYKELTKNLIEMGLQKNPPSYEEFVDHSLIDNAKLP</sequence>
<evidence type="ECO:0000256" key="6">
    <source>
        <dbReference type="ARBA" id="ARBA00023136"/>
    </source>
</evidence>
<name>A0A161ZVZ3_9BACI</name>
<dbReference type="GO" id="GO:0005886">
    <property type="term" value="C:plasma membrane"/>
    <property type="evidence" value="ECO:0007669"/>
    <property type="project" value="UniProtKB-SubCell"/>
</dbReference>
<dbReference type="AlphaFoldDB" id="A0A161ZVZ3"/>
<dbReference type="STRING" id="33936.AZI98_02865"/>
<gene>
    <name evidence="11" type="ORF">AZI98_02865</name>
</gene>
<evidence type="ECO:0000256" key="9">
    <source>
        <dbReference type="SAM" id="SignalP"/>
    </source>
</evidence>
<dbReference type="Gene3D" id="3.40.190.10">
    <property type="entry name" value="Periplasmic binding protein-like II"/>
    <property type="match status" value="2"/>
</dbReference>
<evidence type="ECO:0000256" key="2">
    <source>
        <dbReference type="ARBA" id="ARBA00010742"/>
    </source>
</evidence>
<comment type="similarity">
    <text evidence="2">Belongs to the bacterial solute-binding protein SsuA/TauA family.</text>
</comment>
<accession>A0A161ZVZ3</accession>
<comment type="caution">
    <text evidence="11">The sequence shown here is derived from an EMBL/GenBank/DDBJ whole genome shotgun (WGS) entry which is preliminary data.</text>
</comment>
<keyword evidence="4" id="KW-1003">Cell membrane</keyword>
<dbReference type="EMBL" id="LWBR01000008">
    <property type="protein sequence ID" value="KZN97537.1"/>
    <property type="molecule type" value="Genomic_DNA"/>
</dbReference>
<protein>
    <submittedName>
        <fullName evidence="11">Metal ABC transporter substrate-binding protein</fullName>
    </submittedName>
</protein>
<dbReference type="RefSeq" id="WP_063386788.1">
    <property type="nucleotide sequence ID" value="NZ_LWBR01000008.1"/>
</dbReference>
<evidence type="ECO:0000259" key="10">
    <source>
        <dbReference type="SMART" id="SM00062"/>
    </source>
</evidence>